<feature type="transmembrane region" description="Helical" evidence="9">
    <location>
        <begin position="200"/>
        <end position="219"/>
    </location>
</feature>
<dbReference type="Gene3D" id="1.20.1720.10">
    <property type="entry name" value="Multidrug resistance protein D"/>
    <property type="match status" value="1"/>
</dbReference>
<evidence type="ECO:0000259" key="10">
    <source>
        <dbReference type="PROSITE" id="PS50850"/>
    </source>
</evidence>
<dbReference type="Proteomes" id="UP000515275">
    <property type="component" value="Chromosome"/>
</dbReference>
<dbReference type="Gene3D" id="1.20.1250.20">
    <property type="entry name" value="MFS general substrate transporter like domains"/>
    <property type="match status" value="1"/>
</dbReference>
<keyword evidence="6 9" id="KW-1133">Transmembrane helix</keyword>
<evidence type="ECO:0000256" key="2">
    <source>
        <dbReference type="ARBA" id="ARBA00008537"/>
    </source>
</evidence>
<keyword evidence="12" id="KW-1185">Reference proteome</keyword>
<feature type="transmembrane region" description="Helical" evidence="9">
    <location>
        <begin position="139"/>
        <end position="160"/>
    </location>
</feature>
<dbReference type="SUPFAM" id="SSF103473">
    <property type="entry name" value="MFS general substrate transporter"/>
    <property type="match status" value="1"/>
</dbReference>
<dbReference type="AlphaFoldDB" id="A0A7G7YQK2"/>
<protein>
    <submittedName>
        <fullName evidence="11">DHA2 family efflux MFS transporter permease subunit</fullName>
    </submittedName>
</protein>
<feature type="transmembrane region" description="Helical" evidence="9">
    <location>
        <begin position="47"/>
        <end position="74"/>
    </location>
</feature>
<feature type="transmembrane region" description="Helical" evidence="9">
    <location>
        <begin position="231"/>
        <end position="252"/>
    </location>
</feature>
<name>A0A7G7YQK2_9CORY</name>
<dbReference type="InterPro" id="IPR036259">
    <property type="entry name" value="MFS_trans_sf"/>
</dbReference>
<keyword evidence="5 9" id="KW-0812">Transmembrane</keyword>
<dbReference type="PANTHER" id="PTHR42718:SF9">
    <property type="entry name" value="MAJOR FACILITATOR SUPERFAMILY MULTIDRUG TRANSPORTER MFSC"/>
    <property type="match status" value="1"/>
</dbReference>
<feature type="transmembrane region" description="Helical" evidence="9">
    <location>
        <begin position="310"/>
        <end position="331"/>
    </location>
</feature>
<accession>A0A7G7YQK2</accession>
<sequence>MNGSKDSDGTLQSTSFEHHESCASQHGAKHQSRGVTPADSRHSKPGFLIGVLVTAAFVVILNETTLTVALPVLMGEFSIDADQAQWLTTSFMITMAVIIPTTGFVMQRFTLRAIYSFALLTFLAGTIVASFAPSFVVLLFARIVQASGSALVIPLLMTTIMRLVPVERRGSVMGFVSVVIAVAPAVGPTFSGLVLEHLGWRWIFILVVPLVLIALLVGVTQVKNFEKPSRLSLDVLSVLVSAVGFAGTIYGLAGMSQLAEGVPWDRVVILVVALAFLGAFFARQKKMVAANKQPLLNLTPLANREYKLSLCLMLISFSTLFGFIILMPLFGQNVLGLSELQTGLVSLPGGLLMGLAGPFVGKLYDANGIRVLIIPGSLMLLLAMCGFSSLNEQSSVWLLVACTMVLNLGVALMLTPLMSNALAAVPHDLASHGQAILNTFQQVAGGAGTAIFVAVMTFGSASYAKGHVGVNGVEILSHGIHVAFLLGVVISIIALLISVFLRFDVLRDVPKRQAAESAAK</sequence>
<dbReference type="PROSITE" id="PS50850">
    <property type="entry name" value="MFS"/>
    <property type="match status" value="1"/>
</dbReference>
<dbReference type="EMBL" id="CP046883">
    <property type="protein sequence ID" value="QNH96772.1"/>
    <property type="molecule type" value="Genomic_DNA"/>
</dbReference>
<feature type="transmembrane region" description="Helical" evidence="9">
    <location>
        <begin position="396"/>
        <end position="414"/>
    </location>
</feature>
<evidence type="ECO:0000256" key="1">
    <source>
        <dbReference type="ARBA" id="ARBA00004651"/>
    </source>
</evidence>
<feature type="transmembrane region" description="Helical" evidence="9">
    <location>
        <begin position="113"/>
        <end position="133"/>
    </location>
</feature>
<dbReference type="GO" id="GO:0022857">
    <property type="term" value="F:transmembrane transporter activity"/>
    <property type="evidence" value="ECO:0007669"/>
    <property type="project" value="InterPro"/>
</dbReference>
<evidence type="ECO:0000256" key="8">
    <source>
        <dbReference type="SAM" id="MobiDB-lite"/>
    </source>
</evidence>
<dbReference type="PRINTS" id="PR01036">
    <property type="entry name" value="TCRTETB"/>
</dbReference>
<dbReference type="InterPro" id="IPR004638">
    <property type="entry name" value="EmrB-like"/>
</dbReference>
<dbReference type="InterPro" id="IPR011701">
    <property type="entry name" value="MFS"/>
</dbReference>
<keyword evidence="3" id="KW-0813">Transport</keyword>
<dbReference type="GO" id="GO:0005886">
    <property type="term" value="C:plasma membrane"/>
    <property type="evidence" value="ECO:0007669"/>
    <property type="project" value="UniProtKB-SubCell"/>
</dbReference>
<organism evidence="11 12">
    <name type="scientific">Corynebacterium anserum</name>
    <dbReference type="NCBI Taxonomy" id="2684406"/>
    <lineage>
        <taxon>Bacteria</taxon>
        <taxon>Bacillati</taxon>
        <taxon>Actinomycetota</taxon>
        <taxon>Actinomycetes</taxon>
        <taxon>Mycobacteriales</taxon>
        <taxon>Corynebacteriaceae</taxon>
        <taxon>Corynebacterium</taxon>
    </lineage>
</organism>
<feature type="transmembrane region" description="Helical" evidence="9">
    <location>
        <begin position="172"/>
        <end position="194"/>
    </location>
</feature>
<feature type="transmembrane region" description="Helical" evidence="9">
    <location>
        <begin position="435"/>
        <end position="459"/>
    </location>
</feature>
<reference evidence="11 12" key="1">
    <citation type="submission" date="2019-12" db="EMBL/GenBank/DDBJ databases">
        <title>Corynebacterium sp. nov., isolated from feces of the Anser Albifrons in China.</title>
        <authorList>
            <person name="Liu Q."/>
        </authorList>
    </citation>
    <scope>NUCLEOTIDE SEQUENCE [LARGE SCALE GENOMIC DNA]</scope>
    <source>
        <strain evidence="11 12">23H37-10</strain>
    </source>
</reference>
<keyword evidence="4" id="KW-1003">Cell membrane</keyword>
<evidence type="ECO:0000256" key="3">
    <source>
        <dbReference type="ARBA" id="ARBA00022448"/>
    </source>
</evidence>
<comment type="similarity">
    <text evidence="2">Belongs to the major facilitator superfamily. EmrB family.</text>
</comment>
<feature type="transmembrane region" description="Helical" evidence="9">
    <location>
        <begin position="86"/>
        <end position="106"/>
    </location>
</feature>
<dbReference type="PANTHER" id="PTHR42718">
    <property type="entry name" value="MAJOR FACILITATOR SUPERFAMILY MULTIDRUG TRANSPORTER MFSC"/>
    <property type="match status" value="1"/>
</dbReference>
<dbReference type="CDD" id="cd17503">
    <property type="entry name" value="MFS_LmrB_MDR_like"/>
    <property type="match status" value="1"/>
</dbReference>
<feature type="region of interest" description="Disordered" evidence="8">
    <location>
        <begin position="1"/>
        <end position="40"/>
    </location>
</feature>
<evidence type="ECO:0000313" key="11">
    <source>
        <dbReference type="EMBL" id="QNH96772.1"/>
    </source>
</evidence>
<evidence type="ECO:0000256" key="4">
    <source>
        <dbReference type="ARBA" id="ARBA00022475"/>
    </source>
</evidence>
<dbReference type="NCBIfam" id="TIGR00711">
    <property type="entry name" value="efflux_EmrB"/>
    <property type="match status" value="1"/>
</dbReference>
<feature type="transmembrane region" description="Helical" evidence="9">
    <location>
        <begin position="343"/>
        <end position="364"/>
    </location>
</feature>
<dbReference type="Pfam" id="PF07690">
    <property type="entry name" value="MFS_1"/>
    <property type="match status" value="1"/>
</dbReference>
<keyword evidence="7 9" id="KW-0472">Membrane</keyword>
<feature type="transmembrane region" description="Helical" evidence="9">
    <location>
        <begin position="479"/>
        <end position="503"/>
    </location>
</feature>
<proteinExistence type="inferred from homology"/>
<feature type="transmembrane region" description="Helical" evidence="9">
    <location>
        <begin position="371"/>
        <end position="390"/>
    </location>
</feature>
<comment type="subcellular location">
    <subcellularLocation>
        <location evidence="1">Cell membrane</location>
        <topology evidence="1">Multi-pass membrane protein</topology>
    </subcellularLocation>
</comment>
<evidence type="ECO:0000256" key="9">
    <source>
        <dbReference type="SAM" id="Phobius"/>
    </source>
</evidence>
<dbReference type="KEGG" id="cans:GP473_09065"/>
<evidence type="ECO:0000256" key="6">
    <source>
        <dbReference type="ARBA" id="ARBA00022989"/>
    </source>
</evidence>
<dbReference type="InterPro" id="IPR020846">
    <property type="entry name" value="MFS_dom"/>
</dbReference>
<evidence type="ECO:0000313" key="12">
    <source>
        <dbReference type="Proteomes" id="UP000515275"/>
    </source>
</evidence>
<feature type="domain" description="Major facilitator superfamily (MFS) profile" evidence="10">
    <location>
        <begin position="48"/>
        <end position="506"/>
    </location>
</feature>
<evidence type="ECO:0000256" key="5">
    <source>
        <dbReference type="ARBA" id="ARBA00022692"/>
    </source>
</evidence>
<feature type="transmembrane region" description="Helical" evidence="9">
    <location>
        <begin position="264"/>
        <end position="282"/>
    </location>
</feature>
<gene>
    <name evidence="11" type="ORF">GP473_09065</name>
</gene>
<evidence type="ECO:0000256" key="7">
    <source>
        <dbReference type="ARBA" id="ARBA00023136"/>
    </source>
</evidence>